<dbReference type="EMBL" id="CATQJA010000909">
    <property type="protein sequence ID" value="CAJ0564772.1"/>
    <property type="molecule type" value="Genomic_DNA"/>
</dbReference>
<comment type="caution">
    <text evidence="2">The sequence shown here is derived from an EMBL/GenBank/DDBJ whole genome shotgun (WGS) entry which is preliminary data.</text>
</comment>
<keyword evidence="1" id="KW-1133">Transmembrane helix</keyword>
<keyword evidence="1" id="KW-0812">Transmembrane</keyword>
<feature type="transmembrane region" description="Helical" evidence="1">
    <location>
        <begin position="47"/>
        <end position="69"/>
    </location>
</feature>
<evidence type="ECO:0000256" key="1">
    <source>
        <dbReference type="SAM" id="Phobius"/>
    </source>
</evidence>
<evidence type="ECO:0000313" key="3">
    <source>
        <dbReference type="Proteomes" id="UP001177023"/>
    </source>
</evidence>
<gene>
    <name evidence="2" type="ORF">MSPICULIGERA_LOCUS3442</name>
</gene>
<accession>A0AA36FRY2</accession>
<sequence>VMLVLACFIRSSRSTAHRQVGPRKEEKEPVANLENRFRSATREEEHLFVIAANILLKLFLYLICLCCIAKSRFTTYSAQSSSSCLIIYNWLPILLVNSNKIQGIRTSDWRVAANEESQLTVVKYWIFCYITLEKRCAWLRFVVQKGCYQIFEEPLLPSW</sequence>
<feature type="non-terminal residue" evidence="2">
    <location>
        <position position="1"/>
    </location>
</feature>
<dbReference type="AlphaFoldDB" id="A0AA36FRY2"/>
<keyword evidence="1" id="KW-0472">Membrane</keyword>
<dbReference type="Proteomes" id="UP001177023">
    <property type="component" value="Unassembled WGS sequence"/>
</dbReference>
<proteinExistence type="predicted"/>
<keyword evidence="3" id="KW-1185">Reference proteome</keyword>
<feature type="non-terminal residue" evidence="2">
    <location>
        <position position="159"/>
    </location>
</feature>
<name>A0AA36FRY2_9BILA</name>
<organism evidence="2 3">
    <name type="scientific">Mesorhabditis spiculigera</name>
    <dbReference type="NCBI Taxonomy" id="96644"/>
    <lineage>
        <taxon>Eukaryota</taxon>
        <taxon>Metazoa</taxon>
        <taxon>Ecdysozoa</taxon>
        <taxon>Nematoda</taxon>
        <taxon>Chromadorea</taxon>
        <taxon>Rhabditida</taxon>
        <taxon>Rhabditina</taxon>
        <taxon>Rhabditomorpha</taxon>
        <taxon>Rhabditoidea</taxon>
        <taxon>Rhabditidae</taxon>
        <taxon>Mesorhabditinae</taxon>
        <taxon>Mesorhabditis</taxon>
    </lineage>
</organism>
<evidence type="ECO:0000313" key="2">
    <source>
        <dbReference type="EMBL" id="CAJ0564772.1"/>
    </source>
</evidence>
<protein>
    <submittedName>
        <fullName evidence="2">Uncharacterized protein</fullName>
    </submittedName>
</protein>
<reference evidence="2" key="1">
    <citation type="submission" date="2023-06" db="EMBL/GenBank/DDBJ databases">
        <authorList>
            <person name="Delattre M."/>
        </authorList>
    </citation>
    <scope>NUCLEOTIDE SEQUENCE</scope>
    <source>
        <strain evidence="2">AF72</strain>
    </source>
</reference>